<evidence type="ECO:0000313" key="2">
    <source>
        <dbReference type="EMBL" id="KAL1608534.1"/>
    </source>
</evidence>
<comment type="caution">
    <text evidence="2">The sequence shown here is derived from an EMBL/GenBank/DDBJ whole genome shotgun (WGS) entry which is preliminary data.</text>
</comment>
<protein>
    <submittedName>
        <fullName evidence="2">Uncharacterized protein</fullName>
    </submittedName>
</protein>
<proteinExistence type="predicted"/>
<feature type="region of interest" description="Disordered" evidence="1">
    <location>
        <begin position="23"/>
        <end position="70"/>
    </location>
</feature>
<name>A0ABR3RWU8_9PLEO</name>
<feature type="compositionally biased region" description="Polar residues" evidence="1">
    <location>
        <begin position="23"/>
        <end position="54"/>
    </location>
</feature>
<gene>
    <name evidence="2" type="ORF">SLS60_003476</name>
</gene>
<organism evidence="2 3">
    <name type="scientific">Paraconiothyrium brasiliense</name>
    <dbReference type="NCBI Taxonomy" id="300254"/>
    <lineage>
        <taxon>Eukaryota</taxon>
        <taxon>Fungi</taxon>
        <taxon>Dikarya</taxon>
        <taxon>Ascomycota</taxon>
        <taxon>Pezizomycotina</taxon>
        <taxon>Dothideomycetes</taxon>
        <taxon>Pleosporomycetidae</taxon>
        <taxon>Pleosporales</taxon>
        <taxon>Massarineae</taxon>
        <taxon>Didymosphaeriaceae</taxon>
        <taxon>Paraconiothyrium</taxon>
    </lineage>
</organism>
<dbReference type="Proteomes" id="UP001521785">
    <property type="component" value="Unassembled WGS sequence"/>
</dbReference>
<dbReference type="EMBL" id="JAKJXO020000003">
    <property type="protein sequence ID" value="KAL1608534.1"/>
    <property type="molecule type" value="Genomic_DNA"/>
</dbReference>
<reference evidence="2 3" key="1">
    <citation type="submission" date="2024-02" db="EMBL/GenBank/DDBJ databases">
        <title>De novo assembly and annotation of 12 fungi associated with fruit tree decline syndrome in Ontario, Canada.</title>
        <authorList>
            <person name="Sulman M."/>
            <person name="Ellouze W."/>
            <person name="Ilyukhin E."/>
        </authorList>
    </citation>
    <scope>NUCLEOTIDE SEQUENCE [LARGE SCALE GENOMIC DNA]</scope>
    <source>
        <strain evidence="2 3">M42-189</strain>
    </source>
</reference>
<evidence type="ECO:0000256" key="1">
    <source>
        <dbReference type="SAM" id="MobiDB-lite"/>
    </source>
</evidence>
<dbReference type="InterPro" id="IPR038883">
    <property type="entry name" value="AN11006-like"/>
</dbReference>
<accession>A0ABR3RWU8</accession>
<dbReference type="PANTHER" id="PTHR42085">
    <property type="entry name" value="F-BOX DOMAIN-CONTAINING PROTEIN"/>
    <property type="match status" value="1"/>
</dbReference>
<keyword evidence="3" id="KW-1185">Reference proteome</keyword>
<dbReference type="PANTHER" id="PTHR42085:SF1">
    <property type="entry name" value="F-BOX DOMAIN-CONTAINING PROTEIN"/>
    <property type="match status" value="1"/>
</dbReference>
<feature type="compositionally biased region" description="Low complexity" evidence="1">
    <location>
        <begin position="58"/>
        <end position="69"/>
    </location>
</feature>
<sequence>MCQKGTYKPLLWASLTDLTADSLTGPTSRSKSKQAASSLSESKSNVHTTSTLLSSRKAASPSATSPDSPLLVLPPELRNRVYEYALTSDDVLDMTKVKGIKIYHSTIKSANPRVHFNSLALVCKQLHSETKGMEFRLNNTIGFGEGNMTLIQERFLEFYESADGLKKAWSCTFILEGCYRKSSQRFNTSDWMLEQSTKFVQLLWAAKLSPQMKIHLFLPGFAFVGKARDQPQKLVEGAHLLKRAIRGISCSEYYRNRLPSGFGVGKTSMCYWEFNTSAQLHGGLYQISVQRLGQKTLNLRVFPADKVFNAELFEAKAKEPFQDIDKDDATQNEDLAAWTSWVQEIYNNGL</sequence>
<evidence type="ECO:0000313" key="3">
    <source>
        <dbReference type="Proteomes" id="UP001521785"/>
    </source>
</evidence>